<feature type="active site" description="Charge relay system" evidence="10">
    <location>
        <position position="213"/>
    </location>
</feature>
<dbReference type="PROSITE" id="PS50853">
    <property type="entry name" value="FN3"/>
    <property type="match status" value="1"/>
</dbReference>
<dbReference type="CDD" id="cd07473">
    <property type="entry name" value="Peptidases_S8_Subtilisin_like"/>
    <property type="match status" value="1"/>
</dbReference>
<dbReference type="InterPro" id="IPR036116">
    <property type="entry name" value="FN3_sf"/>
</dbReference>
<dbReference type="Pfam" id="PF22148">
    <property type="entry name" value="Fervidolysin_NPro-like"/>
    <property type="match status" value="1"/>
</dbReference>
<evidence type="ECO:0000256" key="10">
    <source>
        <dbReference type="PROSITE-ProRule" id="PRU01240"/>
    </source>
</evidence>
<dbReference type="Pfam" id="PF13860">
    <property type="entry name" value="FlgD_ig"/>
    <property type="match status" value="1"/>
</dbReference>
<dbReference type="Pfam" id="PF15780">
    <property type="entry name" value="ASH"/>
    <property type="match status" value="1"/>
</dbReference>
<dbReference type="InterPro" id="IPR003961">
    <property type="entry name" value="FN3_dom"/>
</dbReference>
<comment type="similarity">
    <text evidence="3 10 11">Belongs to the peptidase S8 family.</text>
</comment>
<dbReference type="PANTHER" id="PTHR43806:SF11">
    <property type="entry name" value="CEREVISIN-RELATED"/>
    <property type="match status" value="1"/>
</dbReference>
<evidence type="ECO:0000256" key="1">
    <source>
        <dbReference type="ARBA" id="ARBA00004138"/>
    </source>
</evidence>
<keyword evidence="6 10" id="KW-0378">Hydrolase</keyword>
<dbReference type="PROSITE" id="PS51892">
    <property type="entry name" value="SUBTILASE"/>
    <property type="match status" value="1"/>
</dbReference>
<evidence type="ECO:0000259" key="13">
    <source>
        <dbReference type="PROSITE" id="PS50853"/>
    </source>
</evidence>
<accession>A0A832I5Z7</accession>
<dbReference type="Gene3D" id="2.60.40.10">
    <property type="entry name" value="Immunoglobulins"/>
    <property type="match status" value="7"/>
</dbReference>
<keyword evidence="8" id="KW-0969">Cilium</keyword>
<evidence type="ECO:0000256" key="4">
    <source>
        <dbReference type="ARBA" id="ARBA00022490"/>
    </source>
</evidence>
<evidence type="ECO:0000256" key="11">
    <source>
        <dbReference type="RuleBase" id="RU003355"/>
    </source>
</evidence>
<dbReference type="PANTHER" id="PTHR43806">
    <property type="entry name" value="PEPTIDASE S8"/>
    <property type="match status" value="1"/>
</dbReference>
<feature type="active site" description="Charge relay system" evidence="10">
    <location>
        <position position="373"/>
    </location>
</feature>
<dbReference type="InterPro" id="IPR034204">
    <property type="entry name" value="PfSUB1-like_cat_dom"/>
</dbReference>
<keyword evidence="7 10" id="KW-0720">Serine protease</keyword>
<evidence type="ECO:0000256" key="6">
    <source>
        <dbReference type="ARBA" id="ARBA00022801"/>
    </source>
</evidence>
<keyword evidence="9" id="KW-0966">Cell projection</keyword>
<protein>
    <submittedName>
        <fullName evidence="14">Choice-of-anchor D domain-containing protein</fullName>
    </submittedName>
</protein>
<dbReference type="GO" id="GO:0004252">
    <property type="term" value="F:serine-type endopeptidase activity"/>
    <property type="evidence" value="ECO:0007669"/>
    <property type="project" value="UniProtKB-UniRule"/>
</dbReference>
<dbReference type="InterPro" id="IPR023828">
    <property type="entry name" value="Peptidase_S8_Ser-AS"/>
</dbReference>
<dbReference type="InterPro" id="IPR031549">
    <property type="entry name" value="ASH"/>
</dbReference>
<proteinExistence type="inferred from homology"/>
<feature type="chain" id="PRO_5032840730" evidence="12">
    <location>
        <begin position="32"/>
        <end position="2486"/>
    </location>
</feature>
<dbReference type="GO" id="GO:0006508">
    <property type="term" value="P:proteolysis"/>
    <property type="evidence" value="ECO:0007669"/>
    <property type="project" value="UniProtKB-KW"/>
</dbReference>
<feature type="signal peptide" evidence="12">
    <location>
        <begin position="1"/>
        <end position="31"/>
    </location>
</feature>
<dbReference type="Pfam" id="PF00082">
    <property type="entry name" value="Peptidase_S8"/>
    <property type="match status" value="1"/>
</dbReference>
<dbReference type="Gene3D" id="3.40.50.200">
    <property type="entry name" value="Peptidase S8/S53 domain"/>
    <property type="match status" value="1"/>
</dbReference>
<dbReference type="InterPro" id="IPR022398">
    <property type="entry name" value="Peptidase_S8_His-AS"/>
</dbReference>
<dbReference type="InterPro" id="IPR023827">
    <property type="entry name" value="Peptidase_S8_Asp-AS"/>
</dbReference>
<feature type="domain" description="Fibronectin type-III" evidence="13">
    <location>
        <begin position="435"/>
        <end position="545"/>
    </location>
</feature>
<evidence type="ECO:0000256" key="5">
    <source>
        <dbReference type="ARBA" id="ARBA00022670"/>
    </source>
</evidence>
<dbReference type="NCBIfam" id="NF012200">
    <property type="entry name" value="choice_anch_D"/>
    <property type="match status" value="3"/>
</dbReference>
<dbReference type="InterPro" id="IPR053879">
    <property type="entry name" value="HYDIN_VesB_CFA65-like_Ig"/>
</dbReference>
<evidence type="ECO:0000256" key="2">
    <source>
        <dbReference type="ARBA" id="ARBA00004496"/>
    </source>
</evidence>
<dbReference type="CDD" id="cd00063">
    <property type="entry name" value="FN3"/>
    <property type="match status" value="1"/>
</dbReference>
<dbReference type="Pfam" id="PF22544">
    <property type="entry name" value="HYDIN_VesB_CFA65-like_Ig"/>
    <property type="match status" value="1"/>
</dbReference>
<dbReference type="InterPro" id="IPR050131">
    <property type="entry name" value="Peptidase_S8_subtilisin-like"/>
</dbReference>
<organism evidence="14">
    <name type="scientific">Eiseniibacteriota bacterium</name>
    <dbReference type="NCBI Taxonomy" id="2212470"/>
    <lineage>
        <taxon>Bacteria</taxon>
        <taxon>Candidatus Eiseniibacteriota</taxon>
    </lineage>
</organism>
<dbReference type="EMBL" id="DSQF01000014">
    <property type="protein sequence ID" value="HGZ43188.1"/>
    <property type="molecule type" value="Genomic_DNA"/>
</dbReference>
<dbReference type="InterPro" id="IPR025965">
    <property type="entry name" value="FlgD/Vpr_Ig-like"/>
</dbReference>
<dbReference type="SUPFAM" id="SSF52743">
    <property type="entry name" value="Subtilisin-like"/>
    <property type="match status" value="1"/>
</dbReference>
<keyword evidence="5 10" id="KW-0645">Protease</keyword>
<dbReference type="InterPro" id="IPR015500">
    <property type="entry name" value="Peptidase_S8_subtilisin-rel"/>
</dbReference>
<dbReference type="PRINTS" id="PR00723">
    <property type="entry name" value="SUBTILISIN"/>
</dbReference>
<dbReference type="InterPro" id="IPR054399">
    <property type="entry name" value="Fervidolysin-like_N_prodom"/>
</dbReference>
<comment type="subcellular location">
    <subcellularLocation>
        <location evidence="1">Cell projection</location>
        <location evidence="1">Cilium</location>
    </subcellularLocation>
    <subcellularLocation>
        <location evidence="2">Cytoplasm</location>
    </subcellularLocation>
</comment>
<evidence type="ECO:0000256" key="9">
    <source>
        <dbReference type="ARBA" id="ARBA00023273"/>
    </source>
</evidence>
<evidence type="ECO:0000256" key="3">
    <source>
        <dbReference type="ARBA" id="ARBA00011073"/>
    </source>
</evidence>
<sequence>MHQRLRLPTLLAFAAALLLALLFAPTPGALAAPPRPIPGEFLVKYRPAVTLKERQALRQSMRAEQVHAYRYIPVEHLRIPGLTPEQAQQRFAADPRIEYIEPNYEVSIDLVPNDVRFPELYGLRNTGQTGGTPGADIRAVNAWDLFTGDPNLKIGVIDTGVDYNHEDLAANAWTNPGEIPGNGLDDDGNGYVDDVHGYDFVNNDGDPMDDNGHGSHCAGTIAGVGNNSLGVVGVAWRASIVGIKFLSASGSGSTANAVRGVEYAITVGCRLTSNSWGGGGFSQALLDAINAAGAADQLFIAAAGNSSVNTDVSPHYPSSYNTPYVIAVAATDHNDNLASFSNYGATTVDLAAPGVNILSAQPGGGYRLLSGTSMATPHVAGAVALARGRFPSAGALQIKQLLLNAVDVKASLQGKVLTNGRLNAFMTIADPDETPPGQITDLVTTSPSSNAIGLAWTATGDDGTTGRASSYEIRYSTAPITDLASFLAATLVNGTPDPQPFGSPESFEVTGLDFNTTYFFALRAKDEFGNPGPVSNVATGTTLGVPNLAGAPASFSSALLTGGVDVQVLTLSNTGEGTLDFTVPTPQLQFSQPAPFEPTVIGKGADDWRIGDPVTDGAGGPDAFGYRWVDSHEPGGPAFAWVDITGVGTQATLTGDDAWSAPIAMGMDFPFYGGTFNSVRVQTNGFLSFTESSGDYFDNQPLPTSGAPANLVAPFWDDQDFGATRRVWTHFDGTRFIVSWVGVPRYQTGGPYTYQAILYPTGEIVFQYLTMGAPTNGATVGIQNATKTTGLTVAFNTNYVQDNLAVRIVPLRQWLRVTPAAGRIHAGQSQQLQVTFDATGLDGGPYDGTVRVLSNDPDGSPAEFPAHLQVTGAPDLAFSPASLDFGQVFVGAHPTRTLTVSNPGTDVLNVTVTSGDPTVTVDTPAFSLNPKAARNLTVTFSPTAPAVVTTALTLASNDPDAPSVNVPVTGEGVPAPAFAVTPNEFNETLLTNTAVSRTLRISNSGGSNFVFTAEALALTPTGTVVVHGDADNVDVPKGGEDVQFGPAPARAGGPDVFGYTYQDSDEPGGPTFSWVDVRTVGTQIPMTGDDANTGPFPIGFNFPFYGKTFSSFRISTNGFVSFTSNRTTFTNTTLPNNGTSVPENLLAVFWDDLHFETTPKAWYHYDGTKLVIQFQGVRRIGESSTTNPNTFEILLYPNGTIVYQYLDMRASNKASATIGIQNEQRNDGLQVVFNAAYVKNNLAIRFQPPARFLTVSPAAGTVPPGGFVDLNVGFNASGLFGGLYQGQVRIRGNDPVLPEKNVPANLTVIGVPDVAVAPPAIDFGTAFLGFPQLRQITVSNTGTDALQVTGITFDDPAFGVDQSVFTVPPLGSAVLFVSFNPSLAQPYAATMTIASNDPDESTVQVALTGAGLVAPDVRPDPASIAATVNIPGTETRTLTVHNDGGSDLTFVVGTQITPTSVPVHAALELDKEQADPREGILGSGGPDAFGYTWRDSDDPGGPVFDWVDITGIGTPVAFTSGDDNNVAGIPLGFDFPFYGNTFNTVNVCTNGWLSFTNTTTDLSNDPLPNSAAPENLLAVFWDDLLPGTSPPRVYRYADGTRFIVSYVGVPRFSSGGPYTFQVILYPSGRIVYQYLSMQGTRLNEATIGLQNAARNDGLTIVHNANYVHDNLAIEIATIPDYLTVTPTTGTVPPGGSLALQVQFNTAGLFGGHYDGAVRIQSNDPDEPVVSVPTSLTAVGTPDVAASPASLDFGWLYLTQTRDLVLQVRNVGSDVLTISGLGITHPAFSLVGAPAFPVALGKNGALALTVRFAPTEACAPCAGNLVVASNDPDAPELAVPLTGIGVVPPEIETAPAELRAALATTLGPTAVRTTKLLVIENTGGSDLTWTAEALSALPAAISVASGENGKDETGTPGALGAGGPDAFGYRWADSDDPNGPAFEWVDITGVGTEMPVNGDDQNVGPFPLPFPFTFYGNTFTEYRICSNGWISFTNTSTALSNTSLPNTTAPENLIAAFWDDLDLRPSSGGGKVYSHYDGSKFIVSYVNVPRYSSGGPYTFQILLYPSGTVDFQYLDMQGSRLNEATIGIQNAARDVGLTVVYNAAYVKNNHRVRFSNQPGWLTVTPAAGTTPAGERDTLVVAFDATGLADGDHEGSVRVRSNDLDEPLVVIPAHLHVGVATATFDLDPNTLNRSSNGRWVSGSVTPPDGFDPLDIVTSSVLVQRVVPVAAGAPIALEDGAMRYKFDRAAVQAAVPDGENVAVEVIGRVDDATWFRGEDVIRVLRPRVVSRSAAPDEVGGMPESVTSPSVVSLSLVDPVGHTAGSFDLWYSPDAGESWLLQAAGLTAREFSWSVPPGATPAGMLELVAYDAEGPMGSWLTNLFEVLGSTTGVDDRAAPERFAVRFAGRNPASRATLEFGLPARGDLSVRVYDVRGALVRELAGGVHEPGWQRVTWDGRDGDGHAAQPGVYFVQTRWNGERSNLRFVLLK</sequence>
<evidence type="ECO:0000256" key="12">
    <source>
        <dbReference type="SAM" id="SignalP"/>
    </source>
</evidence>
<dbReference type="InterPro" id="IPR013783">
    <property type="entry name" value="Ig-like_fold"/>
</dbReference>
<evidence type="ECO:0000313" key="14">
    <source>
        <dbReference type="EMBL" id="HGZ43188.1"/>
    </source>
</evidence>
<evidence type="ECO:0000256" key="8">
    <source>
        <dbReference type="ARBA" id="ARBA00023069"/>
    </source>
</evidence>
<dbReference type="PROSITE" id="PS00138">
    <property type="entry name" value="SUBTILASE_SER"/>
    <property type="match status" value="1"/>
</dbReference>
<dbReference type="InterPro" id="IPR036852">
    <property type="entry name" value="Peptidase_S8/S53_dom_sf"/>
</dbReference>
<dbReference type="SMART" id="SM00060">
    <property type="entry name" value="FN3"/>
    <property type="match status" value="1"/>
</dbReference>
<name>A0A832I5Z7_UNCEI</name>
<dbReference type="GO" id="GO:0005737">
    <property type="term" value="C:cytoplasm"/>
    <property type="evidence" value="ECO:0007669"/>
    <property type="project" value="UniProtKB-SubCell"/>
</dbReference>
<gene>
    <name evidence="14" type="ORF">ENR23_07155</name>
</gene>
<keyword evidence="4" id="KW-0963">Cytoplasm</keyword>
<feature type="active site" description="Charge relay system" evidence="10">
    <location>
        <position position="158"/>
    </location>
</feature>
<keyword evidence="12" id="KW-0732">Signal</keyword>
<reference evidence="14" key="1">
    <citation type="journal article" date="2020" name="mSystems">
        <title>Genome- and Community-Level Interaction Insights into Carbon Utilization and Element Cycling Functions of Hydrothermarchaeota in Hydrothermal Sediment.</title>
        <authorList>
            <person name="Zhou Z."/>
            <person name="Liu Y."/>
            <person name="Xu W."/>
            <person name="Pan J."/>
            <person name="Luo Z.H."/>
            <person name="Li M."/>
        </authorList>
    </citation>
    <scope>NUCLEOTIDE SEQUENCE [LARGE SCALE GENOMIC DNA]</scope>
    <source>
        <strain evidence="14">SpSt-381</strain>
    </source>
</reference>
<comment type="caution">
    <text evidence="14">The sequence shown here is derived from an EMBL/GenBank/DDBJ whole genome shotgun (WGS) entry which is preliminary data.</text>
</comment>
<dbReference type="SUPFAM" id="SSF49265">
    <property type="entry name" value="Fibronectin type III"/>
    <property type="match status" value="1"/>
</dbReference>
<dbReference type="Gene3D" id="2.60.40.4070">
    <property type="match status" value="1"/>
</dbReference>
<dbReference type="InterPro" id="IPR000209">
    <property type="entry name" value="Peptidase_S8/S53_dom"/>
</dbReference>
<dbReference type="PROSITE" id="PS00136">
    <property type="entry name" value="SUBTILASE_ASP"/>
    <property type="match status" value="1"/>
</dbReference>
<evidence type="ECO:0000256" key="7">
    <source>
        <dbReference type="ARBA" id="ARBA00022825"/>
    </source>
</evidence>
<dbReference type="PROSITE" id="PS00137">
    <property type="entry name" value="SUBTILASE_HIS"/>
    <property type="match status" value="1"/>
</dbReference>